<organism evidence="2 3">
    <name type="scientific">Spirosoma radiotolerans</name>
    <dbReference type="NCBI Taxonomy" id="1379870"/>
    <lineage>
        <taxon>Bacteria</taxon>
        <taxon>Pseudomonadati</taxon>
        <taxon>Bacteroidota</taxon>
        <taxon>Cytophagia</taxon>
        <taxon>Cytophagales</taxon>
        <taxon>Cytophagaceae</taxon>
        <taxon>Spirosoma</taxon>
    </lineage>
</organism>
<name>A0A0E3V6N1_9BACT</name>
<evidence type="ECO:0000259" key="1">
    <source>
        <dbReference type="Pfam" id="PF09413"/>
    </source>
</evidence>
<reference evidence="2 3" key="1">
    <citation type="journal article" date="2014" name="Curr. Microbiol.">
        <title>Spirosoma radiotolerans sp. nov., a gamma-radiation-resistant bacterium isolated from gamma ray-irradiated soil.</title>
        <authorList>
            <person name="Lee J.J."/>
            <person name="Srinivasan S."/>
            <person name="Lim S."/>
            <person name="Joe M."/>
            <person name="Im S."/>
            <person name="Bae S.I."/>
            <person name="Park K.R."/>
            <person name="Han J.H."/>
            <person name="Park S.H."/>
            <person name="Joo B.M."/>
            <person name="Park S.J."/>
            <person name="Kim M.K."/>
        </authorList>
    </citation>
    <scope>NUCLEOTIDE SEQUENCE [LARGE SCALE GENOMIC DNA]</scope>
    <source>
        <strain evidence="2 3">DG5A</strain>
    </source>
</reference>
<dbReference type="STRING" id="1379870.SD10_09870"/>
<dbReference type="Pfam" id="PF09413">
    <property type="entry name" value="DUF2007"/>
    <property type="match status" value="1"/>
</dbReference>
<dbReference type="InterPro" id="IPR018551">
    <property type="entry name" value="DUF2007"/>
</dbReference>
<proteinExistence type="predicted"/>
<dbReference type="RefSeq" id="WP_046573653.1">
    <property type="nucleotide sequence ID" value="NZ_CP010429.1"/>
</dbReference>
<keyword evidence="3" id="KW-1185">Reference proteome</keyword>
<evidence type="ECO:0000313" key="3">
    <source>
        <dbReference type="Proteomes" id="UP000033054"/>
    </source>
</evidence>
<dbReference type="AlphaFoldDB" id="A0A0E3V6N1"/>
<feature type="domain" description="DUF2007" evidence="1">
    <location>
        <begin position="7"/>
        <end position="67"/>
    </location>
</feature>
<dbReference type="HOGENOM" id="CLU_201027_0_0_10"/>
<dbReference type="EMBL" id="CP010429">
    <property type="protein sequence ID" value="AKD55167.1"/>
    <property type="molecule type" value="Genomic_DNA"/>
</dbReference>
<protein>
    <recommendedName>
        <fullName evidence="1">DUF2007 domain-containing protein</fullName>
    </recommendedName>
</protein>
<accession>A0A0E3V6N1</accession>
<gene>
    <name evidence="2" type="ORF">SD10_09870</name>
</gene>
<evidence type="ECO:0000313" key="2">
    <source>
        <dbReference type="EMBL" id="AKD55167.1"/>
    </source>
</evidence>
<dbReference type="OrthoDB" id="1467917at2"/>
<sequence length="72" mass="7962">MTETWEVIYSTPLPHRAELAKALLLEHDISAVVINKQSSSYPTIGWGKSEVHVLAQDAILAKVILENEATFS</sequence>
<dbReference type="PATRIC" id="fig|1379870.5.peg.2145"/>
<dbReference type="KEGG" id="srd:SD10_09870"/>
<dbReference type="Proteomes" id="UP000033054">
    <property type="component" value="Chromosome"/>
</dbReference>